<dbReference type="Proteomes" id="UP001157502">
    <property type="component" value="Chromosome 24"/>
</dbReference>
<evidence type="ECO:0000313" key="1">
    <source>
        <dbReference type="EMBL" id="KAJ7993210.1"/>
    </source>
</evidence>
<gene>
    <name evidence="1" type="ORF">DPEC_G00270090</name>
</gene>
<dbReference type="EMBL" id="CM055751">
    <property type="protein sequence ID" value="KAJ7993210.1"/>
    <property type="molecule type" value="Genomic_DNA"/>
</dbReference>
<proteinExistence type="predicted"/>
<protein>
    <submittedName>
        <fullName evidence="1">Uncharacterized protein</fullName>
    </submittedName>
</protein>
<evidence type="ECO:0000313" key="2">
    <source>
        <dbReference type="Proteomes" id="UP001157502"/>
    </source>
</evidence>
<reference evidence="1" key="1">
    <citation type="submission" date="2021-05" db="EMBL/GenBank/DDBJ databases">
        <authorList>
            <person name="Pan Q."/>
            <person name="Jouanno E."/>
            <person name="Zahm M."/>
            <person name="Klopp C."/>
            <person name="Cabau C."/>
            <person name="Louis A."/>
            <person name="Berthelot C."/>
            <person name="Parey E."/>
            <person name="Roest Crollius H."/>
            <person name="Montfort J."/>
            <person name="Robinson-Rechavi M."/>
            <person name="Bouchez O."/>
            <person name="Lampietro C."/>
            <person name="Lopez Roques C."/>
            <person name="Donnadieu C."/>
            <person name="Postlethwait J."/>
            <person name="Bobe J."/>
            <person name="Dillon D."/>
            <person name="Chandos A."/>
            <person name="von Hippel F."/>
            <person name="Guiguen Y."/>
        </authorList>
    </citation>
    <scope>NUCLEOTIDE SEQUENCE</scope>
    <source>
        <strain evidence="1">YG-Jan2019</strain>
    </source>
</reference>
<comment type="caution">
    <text evidence="1">The sequence shown here is derived from an EMBL/GenBank/DDBJ whole genome shotgun (WGS) entry which is preliminary data.</text>
</comment>
<organism evidence="1 2">
    <name type="scientific">Dallia pectoralis</name>
    <name type="common">Alaska blackfish</name>
    <dbReference type="NCBI Taxonomy" id="75939"/>
    <lineage>
        <taxon>Eukaryota</taxon>
        <taxon>Metazoa</taxon>
        <taxon>Chordata</taxon>
        <taxon>Craniata</taxon>
        <taxon>Vertebrata</taxon>
        <taxon>Euteleostomi</taxon>
        <taxon>Actinopterygii</taxon>
        <taxon>Neopterygii</taxon>
        <taxon>Teleostei</taxon>
        <taxon>Protacanthopterygii</taxon>
        <taxon>Esociformes</taxon>
        <taxon>Umbridae</taxon>
        <taxon>Dallia</taxon>
    </lineage>
</organism>
<accession>A0ACC2FPN9</accession>
<sequence length="106" mass="11857">MPARGVDISSSEKQSAEFQPGRRGDSASYSSCPPVIDKYKMDPEQDSSGPDNWLPVPRDYAVPSYDHLFTYRYLYSCDTDASPIQSQGMLSNSCTGIGHRNERETR</sequence>
<keyword evidence="2" id="KW-1185">Reference proteome</keyword>
<name>A0ACC2FPN9_DALPE</name>